<name>A0A3R5ZJ30_9FIRM</name>
<dbReference type="PANTHER" id="PTHR12526:SF630">
    <property type="entry name" value="GLYCOSYLTRANSFERASE"/>
    <property type="match status" value="1"/>
</dbReference>
<proteinExistence type="predicted"/>
<organism evidence="2 3">
    <name type="scientific">Coprococcus comes</name>
    <dbReference type="NCBI Taxonomy" id="410072"/>
    <lineage>
        <taxon>Bacteria</taxon>
        <taxon>Bacillati</taxon>
        <taxon>Bacillota</taxon>
        <taxon>Clostridia</taxon>
        <taxon>Lachnospirales</taxon>
        <taxon>Lachnospiraceae</taxon>
        <taxon>Coprococcus</taxon>
    </lineage>
</organism>
<sequence>MEKRNVLFVMSSLRNGGAERSLVNLLQLLDYDRYNVDLLLFQNEGMFLKQVPKAVNIISNCNKLYTLYDNNKAEALKHPYLSAVHMIGTFISRKKTNSVAKSRQYRWEHFYKKIVPELTKEYDVAIAYMQREQTYFLVDKVKAAKKITWVHNEYSQLGHFKEMDLEYFEKVDKVVTISDLCAKDLKENFPSIAEKFVVLPNLTSSQVIRSLAKEFYPSEFKRDMLNIVSIGRLNAQKGFEFALDAALELKKSKVKFHWVVLGIGSLKEELEKKREELGVQDCFEFIGARENPYAYMKNADVLVQTSRFEGKSVVLDEGKILCCPIVTTNYPTVYDQINKDEGVIVGMNGKEIADGILKILKDPHQYSEYLSQHEYGNEKEIEGYYQLFNLQ</sequence>
<dbReference type="CDD" id="cd03811">
    <property type="entry name" value="GT4_GT28_WabH-like"/>
    <property type="match status" value="1"/>
</dbReference>
<keyword evidence="3" id="KW-1185">Reference proteome</keyword>
<gene>
    <name evidence="2" type="ORF">DWX03_03035</name>
</gene>
<dbReference type="InterPro" id="IPR001296">
    <property type="entry name" value="Glyco_trans_1"/>
</dbReference>
<evidence type="ECO:0000259" key="1">
    <source>
        <dbReference type="Pfam" id="PF00534"/>
    </source>
</evidence>
<dbReference type="AlphaFoldDB" id="A0A3R5ZJ30"/>
<keyword evidence="2" id="KW-0808">Transferase</keyword>
<dbReference type="SUPFAM" id="SSF53756">
    <property type="entry name" value="UDP-Glycosyltransferase/glycogen phosphorylase"/>
    <property type="match status" value="1"/>
</dbReference>
<dbReference type="Proteomes" id="UP000283360">
    <property type="component" value="Unassembled WGS sequence"/>
</dbReference>
<dbReference type="Gene3D" id="3.40.50.2000">
    <property type="entry name" value="Glycogen Phosphorylase B"/>
    <property type="match status" value="2"/>
</dbReference>
<dbReference type="GO" id="GO:0016757">
    <property type="term" value="F:glycosyltransferase activity"/>
    <property type="evidence" value="ECO:0007669"/>
    <property type="project" value="InterPro"/>
</dbReference>
<dbReference type="Pfam" id="PF00534">
    <property type="entry name" value="Glycos_transf_1"/>
    <property type="match status" value="1"/>
</dbReference>
<dbReference type="RefSeq" id="WP_117834505.1">
    <property type="nucleotide sequence ID" value="NZ_QRXJ01000003.1"/>
</dbReference>
<protein>
    <submittedName>
        <fullName evidence="2">Glycosyltransferase</fullName>
    </submittedName>
</protein>
<accession>A0A3R5ZJ30</accession>
<reference evidence="2 3" key="1">
    <citation type="submission" date="2018-08" db="EMBL/GenBank/DDBJ databases">
        <title>A genome reference for cultivated species of the human gut microbiota.</title>
        <authorList>
            <person name="Zou Y."/>
            <person name="Xue W."/>
            <person name="Luo G."/>
        </authorList>
    </citation>
    <scope>NUCLEOTIDE SEQUENCE [LARGE SCALE GENOMIC DNA]</scope>
    <source>
        <strain evidence="2 3">AF18-12LB</strain>
    </source>
</reference>
<evidence type="ECO:0000313" key="2">
    <source>
        <dbReference type="EMBL" id="RGT91988.1"/>
    </source>
</evidence>
<feature type="domain" description="Glycosyl transferase family 1" evidence="1">
    <location>
        <begin position="224"/>
        <end position="369"/>
    </location>
</feature>
<dbReference type="EMBL" id="QRXJ01000003">
    <property type="protein sequence ID" value="RGT91988.1"/>
    <property type="molecule type" value="Genomic_DNA"/>
</dbReference>
<comment type="caution">
    <text evidence="2">The sequence shown here is derived from an EMBL/GenBank/DDBJ whole genome shotgun (WGS) entry which is preliminary data.</text>
</comment>
<dbReference type="PANTHER" id="PTHR12526">
    <property type="entry name" value="GLYCOSYLTRANSFERASE"/>
    <property type="match status" value="1"/>
</dbReference>
<evidence type="ECO:0000313" key="3">
    <source>
        <dbReference type="Proteomes" id="UP000283360"/>
    </source>
</evidence>